<protein>
    <recommendedName>
        <fullName evidence="3">nitrite reductase (cytochrome; ammonia-forming)</fullName>
        <ecNumber evidence="3">1.7.2.2</ecNumber>
    </recommendedName>
</protein>
<evidence type="ECO:0000313" key="13">
    <source>
        <dbReference type="Proteomes" id="UP000027153"/>
    </source>
</evidence>
<evidence type="ECO:0000256" key="8">
    <source>
        <dbReference type="ARBA" id="ARBA00023002"/>
    </source>
</evidence>
<dbReference type="PIRSF" id="PIRSF000243">
    <property type="entry name" value="Cyt_c552"/>
    <property type="match status" value="1"/>
</dbReference>
<evidence type="ECO:0000256" key="10">
    <source>
        <dbReference type="ARBA" id="ARBA00049131"/>
    </source>
</evidence>
<keyword evidence="5" id="KW-0479">Metal-binding</keyword>
<evidence type="ECO:0000256" key="11">
    <source>
        <dbReference type="SAM" id="Phobius"/>
    </source>
</evidence>
<dbReference type="PANTHER" id="PTHR30633">
    <property type="entry name" value="CYTOCHROME C-552 RESPIRATORY NITRITE REDUCTASE"/>
    <property type="match status" value="1"/>
</dbReference>
<name>A0A062V5K7_9EURY</name>
<keyword evidence="11" id="KW-1133">Transmembrane helix</keyword>
<sequence length="431" mass="49193">MNRVKLILTLIVLIVITIAVAGLLISIFERKQEARQTFFKVVDIPENEPDPAVWGQNFPIQYEDYNRTLNTSEFTDYSLYGRYGGSEAFSRPDKYPNYRRLFAGYSFSVDYREDRGHLHALEDMLATQRLAGRKPGTCLTCKSSNVPLIMNELGVERFYATPLNDIMARFSPNHSVSCSDCHDADTLALRISRPAFREAMAQRGIDITQATHQEMRTYVCAQCHAEYYFRGEGNYLVFPWAKGLEIEDIEAYYDELNFTDWVHNETQAPLVKIQHPDYEFWSTGIHARSGVSCADCHMPYKRVGAVKITDHWISTPLIKINNACITCHSFSEEEMGQRVLDSQNITFSLLNRAENALIDAQDAIILAQEKGVSNESLQEARRLHRRAFIRWDFISAENSMGFHSRQEAARILGASIDYARQAEHTALTAIS</sequence>
<gene>
    <name evidence="12" type="ORF">ANME2D_03109</name>
</gene>
<keyword evidence="11" id="KW-0812">Transmembrane</keyword>
<keyword evidence="11" id="KW-0472">Membrane</keyword>
<dbReference type="EMBL" id="JMIY01000007">
    <property type="protein sequence ID" value="KCZ71079.1"/>
    <property type="molecule type" value="Genomic_DNA"/>
</dbReference>
<dbReference type="Gene3D" id="1.10.1130.10">
    <property type="entry name" value="Flavocytochrome C3, Chain A"/>
    <property type="match status" value="1"/>
</dbReference>
<evidence type="ECO:0000256" key="9">
    <source>
        <dbReference type="ARBA" id="ARBA00023004"/>
    </source>
</evidence>
<dbReference type="InterPro" id="IPR036280">
    <property type="entry name" value="Multihaem_cyt_sf"/>
</dbReference>
<comment type="subcellular location">
    <subcellularLocation>
        <location evidence="1">Cell envelope</location>
    </subcellularLocation>
</comment>
<comment type="catalytic activity">
    <reaction evidence="10">
        <text>6 Fe(III)-[cytochrome c] + NH4(+) + 2 H2O = 6 Fe(II)-[cytochrome c] + nitrite + 8 H(+)</text>
        <dbReference type="Rhea" id="RHEA:13089"/>
        <dbReference type="Rhea" id="RHEA-COMP:10350"/>
        <dbReference type="Rhea" id="RHEA-COMP:14399"/>
        <dbReference type="ChEBI" id="CHEBI:15377"/>
        <dbReference type="ChEBI" id="CHEBI:15378"/>
        <dbReference type="ChEBI" id="CHEBI:16301"/>
        <dbReference type="ChEBI" id="CHEBI:28938"/>
        <dbReference type="ChEBI" id="CHEBI:29033"/>
        <dbReference type="ChEBI" id="CHEBI:29034"/>
        <dbReference type="EC" id="1.7.2.2"/>
    </reaction>
</comment>
<keyword evidence="9" id="KW-0408">Iron</keyword>
<evidence type="ECO:0000256" key="2">
    <source>
        <dbReference type="ARBA" id="ARBA00009288"/>
    </source>
</evidence>
<evidence type="ECO:0000256" key="1">
    <source>
        <dbReference type="ARBA" id="ARBA00004196"/>
    </source>
</evidence>
<evidence type="ECO:0000256" key="4">
    <source>
        <dbReference type="ARBA" id="ARBA00022617"/>
    </source>
</evidence>
<organism evidence="12 13">
    <name type="scientific">Candidatus Methanoperedens nitratireducens</name>
    <dbReference type="NCBI Taxonomy" id="1392998"/>
    <lineage>
        <taxon>Archaea</taxon>
        <taxon>Methanobacteriati</taxon>
        <taxon>Methanobacteriota</taxon>
        <taxon>Stenosarchaea group</taxon>
        <taxon>Methanomicrobia</taxon>
        <taxon>Methanosarcinales</taxon>
        <taxon>ANME-2 cluster</taxon>
        <taxon>Candidatus Methanoperedentaceae</taxon>
        <taxon>Candidatus Methanoperedens</taxon>
    </lineage>
</organism>
<dbReference type="Proteomes" id="UP000027153">
    <property type="component" value="Unassembled WGS sequence"/>
</dbReference>
<evidence type="ECO:0000313" key="12">
    <source>
        <dbReference type="EMBL" id="KCZ71079.1"/>
    </source>
</evidence>
<evidence type="ECO:0000256" key="7">
    <source>
        <dbReference type="ARBA" id="ARBA00022837"/>
    </source>
</evidence>
<keyword evidence="13" id="KW-1185">Reference proteome</keyword>
<dbReference type="GO" id="GO:0042597">
    <property type="term" value="C:periplasmic space"/>
    <property type="evidence" value="ECO:0007669"/>
    <property type="project" value="InterPro"/>
</dbReference>
<dbReference type="RefSeq" id="WP_048093231.1">
    <property type="nucleotide sequence ID" value="NZ_JMIY01000007.1"/>
</dbReference>
<reference evidence="12 13" key="1">
    <citation type="journal article" date="2013" name="Nature">
        <title>Anaerobic oxidation of methane coupled to nitrate reduction in a novel archaeal lineage.</title>
        <authorList>
            <person name="Haroon M.F."/>
            <person name="Hu S."/>
            <person name="Shi Y."/>
            <person name="Imelfort M."/>
            <person name="Keller J."/>
            <person name="Hugenholtz P."/>
            <person name="Yuan Z."/>
            <person name="Tyson G.W."/>
        </authorList>
    </citation>
    <scope>NUCLEOTIDE SEQUENCE [LARGE SCALE GENOMIC DNA]</scope>
    <source>
        <strain evidence="12 13">ANME-2d</strain>
    </source>
</reference>
<accession>A0A062V5K7</accession>
<comment type="similarity">
    <text evidence="2">Belongs to the cytochrome c-552 family.</text>
</comment>
<keyword evidence="4" id="KW-0349">Heme</keyword>
<dbReference type="PATRIC" id="fig|1392998.3.peg.2668"/>
<keyword evidence="7" id="KW-0106">Calcium</keyword>
<dbReference type="Gene3D" id="1.20.140.10">
    <property type="entry name" value="Butyryl-CoA Dehydrogenase, subunit A, domain 3"/>
    <property type="match status" value="1"/>
</dbReference>
<dbReference type="GO" id="GO:0020037">
    <property type="term" value="F:heme binding"/>
    <property type="evidence" value="ECO:0007669"/>
    <property type="project" value="TreeGrafter"/>
</dbReference>
<feature type="transmembrane region" description="Helical" evidence="11">
    <location>
        <begin position="6"/>
        <end position="28"/>
    </location>
</feature>
<dbReference type="GO" id="GO:0019645">
    <property type="term" value="P:anaerobic electron transport chain"/>
    <property type="evidence" value="ECO:0007669"/>
    <property type="project" value="TreeGrafter"/>
</dbReference>
<keyword evidence="8 12" id="KW-0560">Oxidoreductase</keyword>
<dbReference type="SUPFAM" id="SSF48695">
    <property type="entry name" value="Multiheme cytochromes"/>
    <property type="match status" value="1"/>
</dbReference>
<dbReference type="InterPro" id="IPR003321">
    <property type="entry name" value="Cyt_c552"/>
</dbReference>
<dbReference type="GO" id="GO:0042279">
    <property type="term" value="F:nitrite reductase (cytochrome, ammonia-forming) activity"/>
    <property type="evidence" value="ECO:0007669"/>
    <property type="project" value="UniProtKB-EC"/>
</dbReference>
<dbReference type="Pfam" id="PF02335">
    <property type="entry name" value="Cytochrom_C552"/>
    <property type="match status" value="1"/>
</dbReference>
<evidence type="ECO:0000256" key="6">
    <source>
        <dbReference type="ARBA" id="ARBA00022729"/>
    </source>
</evidence>
<dbReference type="GO" id="GO:0046872">
    <property type="term" value="F:metal ion binding"/>
    <property type="evidence" value="ECO:0007669"/>
    <property type="project" value="UniProtKB-KW"/>
</dbReference>
<dbReference type="AlphaFoldDB" id="A0A062V5K7"/>
<dbReference type="EC" id="1.7.2.2" evidence="3"/>
<proteinExistence type="inferred from homology"/>
<dbReference type="CDD" id="cd00548">
    <property type="entry name" value="NrfA-like"/>
    <property type="match status" value="1"/>
</dbReference>
<keyword evidence="6" id="KW-0732">Signal</keyword>
<dbReference type="PANTHER" id="PTHR30633:SF0">
    <property type="entry name" value="CYTOCHROME C-552"/>
    <property type="match status" value="1"/>
</dbReference>
<evidence type="ECO:0000256" key="3">
    <source>
        <dbReference type="ARBA" id="ARBA00011887"/>
    </source>
</evidence>
<evidence type="ECO:0000256" key="5">
    <source>
        <dbReference type="ARBA" id="ARBA00022723"/>
    </source>
</evidence>
<comment type="caution">
    <text evidence="12">The sequence shown here is derived from an EMBL/GenBank/DDBJ whole genome shotgun (WGS) entry which is preliminary data.</text>
</comment>